<protein>
    <submittedName>
        <fullName evidence="1">Uncharacterized protein</fullName>
    </submittedName>
</protein>
<sequence>MGTASVVVASQAGRVDTAAAGVPWPTVLVLGAPPGEGLVAAEPAGLVLIVRTIAAVLPEKRAAAVRTTAAVRPRPSASCPSRWRPLLVVDISNFLLLALGPDDGQTPEMVTTCTCR</sequence>
<evidence type="ECO:0000313" key="1">
    <source>
        <dbReference type="EMBL" id="GMA20132.1"/>
    </source>
</evidence>
<keyword evidence="2" id="KW-1185">Reference proteome</keyword>
<gene>
    <name evidence="1" type="ORF">GCM10025862_21530</name>
</gene>
<dbReference type="Proteomes" id="UP001157109">
    <property type="component" value="Unassembled WGS sequence"/>
</dbReference>
<accession>A0ABQ6HQ74</accession>
<comment type="caution">
    <text evidence="1">The sequence shown here is derived from an EMBL/GenBank/DDBJ whole genome shotgun (WGS) entry which is preliminary data.</text>
</comment>
<evidence type="ECO:0000313" key="2">
    <source>
        <dbReference type="Proteomes" id="UP001157109"/>
    </source>
</evidence>
<name>A0ABQ6HQ74_9MICO</name>
<dbReference type="EMBL" id="BSUJ01000001">
    <property type="protein sequence ID" value="GMA20132.1"/>
    <property type="molecule type" value="Genomic_DNA"/>
</dbReference>
<organism evidence="1 2">
    <name type="scientific">Arsenicicoccus piscis</name>
    <dbReference type="NCBI Taxonomy" id="673954"/>
    <lineage>
        <taxon>Bacteria</taxon>
        <taxon>Bacillati</taxon>
        <taxon>Actinomycetota</taxon>
        <taxon>Actinomycetes</taxon>
        <taxon>Micrococcales</taxon>
        <taxon>Intrasporangiaceae</taxon>
        <taxon>Arsenicicoccus</taxon>
    </lineage>
</organism>
<proteinExistence type="predicted"/>
<reference evidence="2" key="1">
    <citation type="journal article" date="2019" name="Int. J. Syst. Evol. Microbiol.">
        <title>The Global Catalogue of Microorganisms (GCM) 10K type strain sequencing project: providing services to taxonomists for standard genome sequencing and annotation.</title>
        <authorList>
            <consortium name="The Broad Institute Genomics Platform"/>
            <consortium name="The Broad Institute Genome Sequencing Center for Infectious Disease"/>
            <person name="Wu L."/>
            <person name="Ma J."/>
        </authorList>
    </citation>
    <scope>NUCLEOTIDE SEQUENCE [LARGE SCALE GENOMIC DNA]</scope>
    <source>
        <strain evidence="2">NBRC 105830</strain>
    </source>
</reference>